<dbReference type="HOGENOM" id="CLU_138593_0_1_7"/>
<name>A0A0B5BD74_9BACT</name>
<dbReference type="InterPro" id="IPR020483">
    <property type="entry name" value="Uncharacterised_YgbA"/>
</dbReference>
<dbReference type="NCBIfam" id="NF007714">
    <property type="entry name" value="PRK10410.1-2"/>
    <property type="match status" value="1"/>
</dbReference>
<proteinExistence type="predicted"/>
<dbReference type="Proteomes" id="UP000057609">
    <property type="component" value="Chromosome"/>
</dbReference>
<dbReference type="RefSeq" id="WP_039744400.1">
    <property type="nucleotide sequence ID" value="NZ_CP009788.1"/>
</dbReference>
<dbReference type="AlphaFoldDB" id="A0A0B5BD74"/>
<evidence type="ECO:0008006" key="3">
    <source>
        <dbReference type="Google" id="ProtNLM"/>
    </source>
</evidence>
<accession>A0A0B5BD74</accession>
<protein>
    <recommendedName>
        <fullName evidence="3">Nitrous oxide-stimulated promoter</fullName>
    </recommendedName>
</protein>
<reference evidence="1 2" key="1">
    <citation type="journal article" date="2015" name="Genome Announc.">
        <title>Complete Genome of Geobacter pickeringii G13T, a Metal-Reducing Isolate from Sedimentary Kaolin Deposits.</title>
        <authorList>
            <person name="Badalamenti J.P."/>
            <person name="Bond D.R."/>
        </authorList>
    </citation>
    <scope>NUCLEOTIDE SEQUENCE [LARGE SCALE GENOMIC DNA]</scope>
    <source>
        <strain evidence="1 2">G13</strain>
    </source>
</reference>
<dbReference type="KEGG" id="gpi:GPICK_14590"/>
<dbReference type="EMBL" id="CP009788">
    <property type="protein sequence ID" value="AJE04417.1"/>
    <property type="molecule type" value="Genomic_DNA"/>
</dbReference>
<organism evidence="1 2">
    <name type="scientific">Geobacter pickeringii</name>
    <dbReference type="NCBI Taxonomy" id="345632"/>
    <lineage>
        <taxon>Bacteria</taxon>
        <taxon>Pseudomonadati</taxon>
        <taxon>Thermodesulfobacteriota</taxon>
        <taxon>Desulfuromonadia</taxon>
        <taxon>Geobacterales</taxon>
        <taxon>Geobacteraceae</taxon>
        <taxon>Geobacter</taxon>
    </lineage>
</organism>
<keyword evidence="2" id="KW-1185">Reference proteome</keyword>
<dbReference type="Pfam" id="PF11756">
    <property type="entry name" value="YgbA_NO"/>
    <property type="match status" value="1"/>
</dbReference>
<evidence type="ECO:0000313" key="2">
    <source>
        <dbReference type="Proteomes" id="UP000057609"/>
    </source>
</evidence>
<dbReference type="OrthoDB" id="5344095at2"/>
<dbReference type="STRING" id="345632.GPICK_14590"/>
<gene>
    <name evidence="1" type="ORF">GPICK_14590</name>
</gene>
<evidence type="ECO:0000313" key="1">
    <source>
        <dbReference type="EMBL" id="AJE04417.1"/>
    </source>
</evidence>
<sequence>MEPFTKKQQHDLRVLIDFVRVYCHARHDRGDRAPFDLPPEIAHRYRQGVELCGECAGLLAHGIAKRRKCPLDPKPSCKHCRIHCYGKEYRARIREVMAFSGRRMIMRGRFDYLWHYFF</sequence>